<proteinExistence type="predicted"/>
<evidence type="ECO:0000259" key="2">
    <source>
        <dbReference type="SMART" id="SM00966"/>
    </source>
</evidence>
<evidence type="ECO:0000256" key="1">
    <source>
        <dbReference type="SAM" id="Phobius"/>
    </source>
</evidence>
<evidence type="ECO:0000313" key="3">
    <source>
        <dbReference type="EMBL" id="SFV71436.1"/>
    </source>
</evidence>
<dbReference type="EMBL" id="FPHM01000249">
    <property type="protein sequence ID" value="SFV71436.1"/>
    <property type="molecule type" value="Genomic_DNA"/>
</dbReference>
<dbReference type="SUPFAM" id="SSF89447">
    <property type="entry name" value="AbrB/MazE/MraZ-like"/>
    <property type="match status" value="1"/>
</dbReference>
<dbReference type="GO" id="GO:0097351">
    <property type="term" value="F:toxin sequestering activity"/>
    <property type="evidence" value="ECO:0007669"/>
    <property type="project" value="InterPro"/>
</dbReference>
<organism evidence="3">
    <name type="scientific">hydrothermal vent metagenome</name>
    <dbReference type="NCBI Taxonomy" id="652676"/>
    <lineage>
        <taxon>unclassified sequences</taxon>
        <taxon>metagenomes</taxon>
        <taxon>ecological metagenomes</taxon>
    </lineage>
</organism>
<name>A0A1W1CZX7_9ZZZZ</name>
<gene>
    <name evidence="3" type="ORF">MNB_SV-13-1386</name>
</gene>
<dbReference type="PANTHER" id="PTHR40516:SF1">
    <property type="entry name" value="ANTITOXIN CHPS-RELATED"/>
    <property type="match status" value="1"/>
</dbReference>
<keyword evidence="1" id="KW-0812">Transmembrane</keyword>
<dbReference type="SMART" id="SM00966">
    <property type="entry name" value="SpoVT_AbrB"/>
    <property type="match status" value="1"/>
</dbReference>
<keyword evidence="1" id="KW-1133">Transmembrane helix</keyword>
<dbReference type="InterPro" id="IPR007159">
    <property type="entry name" value="SpoVT-AbrB_dom"/>
</dbReference>
<reference evidence="3" key="1">
    <citation type="submission" date="2016-10" db="EMBL/GenBank/DDBJ databases">
        <authorList>
            <person name="de Groot N.N."/>
        </authorList>
    </citation>
    <scope>NUCLEOTIDE SEQUENCE</scope>
</reference>
<dbReference type="GO" id="GO:0003677">
    <property type="term" value="F:DNA binding"/>
    <property type="evidence" value="ECO:0007669"/>
    <property type="project" value="InterPro"/>
</dbReference>
<dbReference type="InterPro" id="IPR037914">
    <property type="entry name" value="SpoVT-AbrB_sf"/>
</dbReference>
<feature type="transmembrane region" description="Helical" evidence="1">
    <location>
        <begin position="20"/>
        <end position="43"/>
    </location>
</feature>
<feature type="domain" description="SpoVT-AbrB" evidence="2">
    <location>
        <begin position="6"/>
        <end position="51"/>
    </location>
</feature>
<dbReference type="Gene3D" id="2.10.260.10">
    <property type="match status" value="1"/>
</dbReference>
<dbReference type="PANTHER" id="PTHR40516">
    <property type="entry name" value="ANTITOXIN CHPS-RELATED"/>
    <property type="match status" value="1"/>
</dbReference>
<sequence length="79" mass="8860">MTVPLKKWGNSLALRIPKDIATTLSIEYNSIMELAVVNGVLILKPQRKSTRLEDLVSQINSQNLHQEVSTGRSVGNEEW</sequence>
<dbReference type="AlphaFoldDB" id="A0A1W1CZX7"/>
<keyword evidence="1" id="KW-0472">Membrane</keyword>
<accession>A0A1W1CZX7</accession>
<dbReference type="InterPro" id="IPR039052">
    <property type="entry name" value="Antitox_PemI-like"/>
</dbReference>
<protein>
    <submittedName>
        <fullName evidence="3">Programmed cell death antitoxin MazE</fullName>
    </submittedName>
</protein>
<dbReference type="Pfam" id="PF04014">
    <property type="entry name" value="MazE_antitoxin"/>
    <property type="match status" value="1"/>
</dbReference>